<dbReference type="InterPro" id="IPR020845">
    <property type="entry name" value="AMP-binding_CS"/>
</dbReference>
<dbReference type="PANTHER" id="PTHR24096:SF422">
    <property type="entry name" value="BCDNA.GH02901"/>
    <property type="match status" value="1"/>
</dbReference>
<dbReference type="AlphaFoldDB" id="A0A9J6GCD1"/>
<evidence type="ECO:0000256" key="1">
    <source>
        <dbReference type="ARBA" id="ARBA00004275"/>
    </source>
</evidence>
<evidence type="ECO:0000313" key="5">
    <source>
        <dbReference type="Proteomes" id="UP000821853"/>
    </source>
</evidence>
<gene>
    <name evidence="4" type="ORF">HPB48_020058</name>
</gene>
<dbReference type="GO" id="GO:0005777">
    <property type="term" value="C:peroxisome"/>
    <property type="evidence" value="ECO:0007669"/>
    <property type="project" value="UniProtKB-SubCell"/>
</dbReference>
<comment type="subcellular location">
    <subcellularLocation>
        <location evidence="1">Peroxisome</location>
    </subcellularLocation>
</comment>
<organism evidence="4 5">
    <name type="scientific">Haemaphysalis longicornis</name>
    <name type="common">Bush tick</name>
    <dbReference type="NCBI Taxonomy" id="44386"/>
    <lineage>
        <taxon>Eukaryota</taxon>
        <taxon>Metazoa</taxon>
        <taxon>Ecdysozoa</taxon>
        <taxon>Arthropoda</taxon>
        <taxon>Chelicerata</taxon>
        <taxon>Arachnida</taxon>
        <taxon>Acari</taxon>
        <taxon>Parasitiformes</taxon>
        <taxon>Ixodida</taxon>
        <taxon>Ixodoidea</taxon>
        <taxon>Ixodidae</taxon>
        <taxon>Haemaphysalinae</taxon>
        <taxon>Haemaphysalis</taxon>
    </lineage>
</organism>
<dbReference type="Pfam" id="PF00501">
    <property type="entry name" value="AMP-binding"/>
    <property type="match status" value="1"/>
</dbReference>
<dbReference type="PANTHER" id="PTHR24096">
    <property type="entry name" value="LONG-CHAIN-FATTY-ACID--COA LIGASE"/>
    <property type="match status" value="1"/>
</dbReference>
<evidence type="ECO:0000313" key="4">
    <source>
        <dbReference type="EMBL" id="KAH9372763.1"/>
    </source>
</evidence>
<dbReference type="PROSITE" id="PS00455">
    <property type="entry name" value="AMP_BINDING"/>
    <property type="match status" value="1"/>
</dbReference>
<evidence type="ECO:0000259" key="3">
    <source>
        <dbReference type="Pfam" id="PF00501"/>
    </source>
</evidence>
<dbReference type="GO" id="GO:0016405">
    <property type="term" value="F:CoA-ligase activity"/>
    <property type="evidence" value="ECO:0007669"/>
    <property type="project" value="TreeGrafter"/>
</dbReference>
<proteinExistence type="predicted"/>
<dbReference type="VEuPathDB" id="VectorBase:HLOH_040154"/>
<dbReference type="OMA" id="AISHYNV"/>
<feature type="domain" description="AMP-dependent synthetase/ligase" evidence="3">
    <location>
        <begin position="33"/>
        <end position="382"/>
    </location>
</feature>
<evidence type="ECO:0000256" key="2">
    <source>
        <dbReference type="ARBA" id="ARBA00023140"/>
    </source>
</evidence>
<dbReference type="OrthoDB" id="6509636at2759"/>
<keyword evidence="2" id="KW-0576">Peroxisome</keyword>
<protein>
    <recommendedName>
        <fullName evidence="3">AMP-dependent synthetase/ligase domain-containing protein</fullName>
    </recommendedName>
</protein>
<reference evidence="4 5" key="1">
    <citation type="journal article" date="2020" name="Cell">
        <title>Large-Scale Comparative Analyses of Tick Genomes Elucidate Their Genetic Diversity and Vector Capacities.</title>
        <authorList>
            <consortium name="Tick Genome and Microbiome Consortium (TIGMIC)"/>
            <person name="Jia N."/>
            <person name="Wang J."/>
            <person name="Shi W."/>
            <person name="Du L."/>
            <person name="Sun Y."/>
            <person name="Zhan W."/>
            <person name="Jiang J.F."/>
            <person name="Wang Q."/>
            <person name="Zhang B."/>
            <person name="Ji P."/>
            <person name="Bell-Sakyi L."/>
            <person name="Cui X.M."/>
            <person name="Yuan T.T."/>
            <person name="Jiang B.G."/>
            <person name="Yang W.F."/>
            <person name="Lam T.T."/>
            <person name="Chang Q.C."/>
            <person name="Ding S.J."/>
            <person name="Wang X.J."/>
            <person name="Zhu J.G."/>
            <person name="Ruan X.D."/>
            <person name="Zhao L."/>
            <person name="Wei J.T."/>
            <person name="Ye R.Z."/>
            <person name="Que T.C."/>
            <person name="Du C.H."/>
            <person name="Zhou Y.H."/>
            <person name="Cheng J.X."/>
            <person name="Dai P.F."/>
            <person name="Guo W.B."/>
            <person name="Han X.H."/>
            <person name="Huang E.J."/>
            <person name="Li L.F."/>
            <person name="Wei W."/>
            <person name="Gao Y.C."/>
            <person name="Liu J.Z."/>
            <person name="Shao H.Z."/>
            <person name="Wang X."/>
            <person name="Wang C.C."/>
            <person name="Yang T.C."/>
            <person name="Huo Q.B."/>
            <person name="Li W."/>
            <person name="Chen H.Y."/>
            <person name="Chen S.E."/>
            <person name="Zhou L.G."/>
            <person name="Ni X.B."/>
            <person name="Tian J.H."/>
            <person name="Sheng Y."/>
            <person name="Liu T."/>
            <person name="Pan Y.S."/>
            <person name="Xia L.Y."/>
            <person name="Li J."/>
            <person name="Zhao F."/>
            <person name="Cao W.C."/>
        </authorList>
    </citation>
    <scope>NUCLEOTIDE SEQUENCE [LARGE SCALE GENOMIC DNA]</scope>
    <source>
        <strain evidence="4">HaeL-2018</strain>
    </source>
</reference>
<accession>A0A9J6GCD1</accession>
<dbReference type="Proteomes" id="UP000821853">
    <property type="component" value="Chromosome 4"/>
</dbReference>
<keyword evidence="5" id="KW-1185">Reference proteome</keyword>
<dbReference type="EMBL" id="JABSTR010000006">
    <property type="protein sequence ID" value="KAH9372763.1"/>
    <property type="molecule type" value="Genomic_DNA"/>
</dbReference>
<comment type="caution">
    <text evidence="4">The sequence shown here is derived from an EMBL/GenBank/DDBJ whole genome shotgun (WGS) entry which is preliminary data.</text>
</comment>
<dbReference type="InterPro" id="IPR000873">
    <property type="entry name" value="AMP-dep_synth/lig_dom"/>
</dbReference>
<dbReference type="Gene3D" id="3.40.50.12780">
    <property type="entry name" value="N-terminal domain of ligase-like"/>
    <property type="match status" value="1"/>
</dbReference>
<dbReference type="InterPro" id="IPR042099">
    <property type="entry name" value="ANL_N_sf"/>
</dbReference>
<name>A0A9J6GCD1_HAELO</name>
<sequence>MKARIEDRVVYSPHPNIEIPVCSFYTLAKQLLQKNPDKLALVDERLSLTRRELLAHLERYAVGFRRHGVMPGDRVCVHVTNSVENLVAMYSCVLAGATILMAKASLTEYELRYQLEDSDSTHVLTDVQFTEKVAKACSSLKLKGLFSMGPAANFVSVTDFSALDERDFRESPVVDPKTTVMAVSYTSGSTGLPKGAEITHYNFVGCFYTCREHLPWSENDVEFCVNPITHMSGLVATLMPALNGATCAVASSTMTQLEVIEAIDKYKATTMLTFPSNLHNLVREMRRTGRHLPSMKHIVVAGTVLTEWLSDAARSTFENLRTLQNLYGLTEACILVTAQPKDADITTRGNDVGVPAVTVAFKVVDVVTREKLGPNQMGEICFEMRA</sequence>
<dbReference type="SUPFAM" id="SSF56801">
    <property type="entry name" value="Acetyl-CoA synthetase-like"/>
    <property type="match status" value="1"/>
</dbReference>